<protein>
    <submittedName>
        <fullName evidence="1">VP4</fullName>
    </submittedName>
</protein>
<dbReference type="EMBL" id="LC496851">
    <property type="protein sequence ID" value="BBN21019.1"/>
    <property type="molecule type" value="Genomic_RNA"/>
</dbReference>
<accession>A0A679E101</accession>
<reference evidence="1" key="1">
    <citation type="journal article" date="2020" name="Viruses">
        <title>Entomological Assessment of the Status and Risk of Mosquito-borne Arboviral Transmission in Ghana.</title>
        <authorList>
            <person name="Amoa-Bosompem M."/>
            <person name="Kobayashi D."/>
            <person name="Murota K."/>
            <person name="Faizah A.N."/>
            <person name="Itokawa K."/>
            <person name="Fujita R."/>
            <person name="Osei J.H.N."/>
            <person name="Agbosu E."/>
            <person name="Pratt D."/>
            <person name="Kimura S."/>
            <person name="Kwofie K.D."/>
            <person name="Ohashi M."/>
            <person name="Bonney J.H.K."/>
            <person name="Dadzie S."/>
            <person name="Sasaki T."/>
            <person name="Ohta N."/>
            <person name="Isawa H."/>
            <person name="Sawabe K."/>
            <person name="Iwanaga S."/>
        </authorList>
    </citation>
    <scope>NUCLEOTIDE SEQUENCE</scope>
    <source>
        <strain evidence="1">15AC18</strain>
    </source>
</reference>
<proteinExistence type="predicted"/>
<sequence>MQMEFKEELCDMFSQIWDHIPDSQNFTEEIIVDERIETIPMDVPAIVTHNTNVKLLEKMDVEILHGLIPIKTLMFDDTNDDNGQANGVEIKDEGYYTVEPVDEFIKTKNIQTLKSLRRKRELTNQDGIDNMNTQDNMHVTLNSSDTFIKQIDIEHDNSIPLSGITIDNVLNKYGQDKIFNLRKSNQYGAICHMSNVDVLCEELIFNATQLNFPAAAVRRITFEFCRWLNETELSKIQCNQREKFTSVNSIEWFKLPISLYFDIPIMAKLLNIPYNLIIIKEGVLFQMLSLSDTTFELQPIDHLDFHTNQILAIIIDDHVTVPLLPIKKLWNISNLAKNTILPLDLCEDVSSYFKEEDKAINTYITPYIDPRIIFIAHRNPTDFMFMLPNIPYLTELNSEIKIDKLSDVCEFEYNRYCKALSCVENLIEIHRWHSLVCFIHLLANGELTQSEQIFIAGISRTNEYYIELSPRDCLYNTIRASFSVYQKWFKDWHANRKIQIVHNDECDDLYTDVKVKSQHKHSNIKQNIPIDVNNLFFNTMMKHLNQDRHRFDFSDFNQQITHGHFLALHACVEFVSDLQITKELCDVIRSNLSLDLDIISLYSKSLSDYLKMDLVVYFPEYNELRLIDATKQFKIRLIEFNCTNKTIKMFKYTNTFHASMQKSYNYKVSISNGMSNKEMFITCFKKESDLAVVKQFSLCNNHRYDGLVDQPSIIGKGRPNYPNTKDQSVDHHPKISQVKHASVEQGHLINNYDLMKFALCHQNYKRIFNNQLFSEAPISDENLFRLKLEVNTGQHILAFTHVSFHKDGKVKTTYVTFITVDIDCSHVHQALLPRCVFHIQKGKPILYAANKTFVTGGSERRIEVVFNHLKEYIKETGIRSRDIHTLNSKSDQLITTCLTPFILSSMSMRKALQDNGDLSFTSQCVRKCQMSFKDDRINLPCGTSVHESTVDLHKHACLLEYYRLGLYKEKNNMNRCGFSCVECHSRYPNQLCANVCRLICRGM</sequence>
<organismHost>
    <name type="scientific">Aedes pseudoscutellaris</name>
    <name type="common">Mosquito</name>
    <name type="synonym">Stegomyia pseudoscutellaris</name>
    <dbReference type="NCBI Taxonomy" id="316597"/>
</organismHost>
<name>A0A679E101_APRV</name>
<evidence type="ECO:0000313" key="1">
    <source>
        <dbReference type="EMBL" id="BBN21019.1"/>
    </source>
</evidence>
<organism evidence="1">
    <name type="scientific">Aedes pseudoscutellaris reovirus</name>
    <name type="common">ApRV</name>
    <dbReference type="NCBI Taxonomy" id="341721"/>
    <lineage>
        <taxon>Viruses</taxon>
        <taxon>Riboviria</taxon>
        <taxon>Orthornavirae</taxon>
        <taxon>Duplornaviricota</taxon>
        <taxon>Resentoviricetes</taxon>
        <taxon>Reovirales</taxon>
        <taxon>Spinareoviridae</taxon>
        <taxon>Dinovernavirus</taxon>
    </lineage>
</organism>